<evidence type="ECO:0000313" key="2">
    <source>
        <dbReference type="Proteomes" id="UP000598775"/>
    </source>
</evidence>
<sequence>MKVRWAKDPQPHDYPAAASYLALLGSGVDAERLVGVLARAPIVFHPAKDLLRASRLGLLPATDPYVAKDLKRIRKGKELSPVLLLRGNLLGVSLQILDGYHRVCASYHLSDDTPVSAQIVSLDDDPAPEPHS</sequence>
<gene>
    <name evidence="1" type="ORF">GCM10011399_15920</name>
</gene>
<evidence type="ECO:0000313" key="1">
    <source>
        <dbReference type="EMBL" id="GGF23124.1"/>
    </source>
</evidence>
<accession>A0A917B7J3</accession>
<organism evidence="1 2">
    <name type="scientific">Subtercola lobariae</name>
    <dbReference type="NCBI Taxonomy" id="1588641"/>
    <lineage>
        <taxon>Bacteria</taxon>
        <taxon>Bacillati</taxon>
        <taxon>Actinomycetota</taxon>
        <taxon>Actinomycetes</taxon>
        <taxon>Micrococcales</taxon>
        <taxon>Microbacteriaceae</taxon>
        <taxon>Subtercola</taxon>
    </lineage>
</organism>
<reference evidence="1 2" key="1">
    <citation type="journal article" date="2014" name="Int. J. Syst. Evol. Microbiol.">
        <title>Complete genome sequence of Corynebacterium casei LMG S-19264T (=DSM 44701T), isolated from a smear-ripened cheese.</title>
        <authorList>
            <consortium name="US DOE Joint Genome Institute (JGI-PGF)"/>
            <person name="Walter F."/>
            <person name="Albersmeier A."/>
            <person name="Kalinowski J."/>
            <person name="Ruckert C."/>
        </authorList>
    </citation>
    <scope>NUCLEOTIDE SEQUENCE [LARGE SCALE GENOMIC DNA]</scope>
    <source>
        <strain evidence="1 2">CGMCC 1.12976</strain>
    </source>
</reference>
<name>A0A917B7J3_9MICO</name>
<dbReference type="AlphaFoldDB" id="A0A917B7J3"/>
<proteinExistence type="predicted"/>
<dbReference type="EMBL" id="BMGP01000002">
    <property type="protein sequence ID" value="GGF23124.1"/>
    <property type="molecule type" value="Genomic_DNA"/>
</dbReference>
<keyword evidence="2" id="KW-1185">Reference proteome</keyword>
<dbReference type="Proteomes" id="UP000598775">
    <property type="component" value="Unassembled WGS sequence"/>
</dbReference>
<evidence type="ECO:0008006" key="3">
    <source>
        <dbReference type="Google" id="ProtNLM"/>
    </source>
</evidence>
<protein>
    <recommendedName>
        <fullName evidence="3">ParB/Sulfiredoxin domain-containing protein</fullName>
    </recommendedName>
</protein>
<comment type="caution">
    <text evidence="1">The sequence shown here is derived from an EMBL/GenBank/DDBJ whole genome shotgun (WGS) entry which is preliminary data.</text>
</comment>